<evidence type="ECO:0000256" key="2">
    <source>
        <dbReference type="ARBA" id="ARBA00004496"/>
    </source>
</evidence>
<evidence type="ECO:0000256" key="4">
    <source>
        <dbReference type="ARBA" id="ARBA00016507"/>
    </source>
</evidence>
<evidence type="ECO:0000256" key="9">
    <source>
        <dbReference type="ARBA" id="ARBA00023225"/>
    </source>
</evidence>
<keyword evidence="11" id="KW-0969">Cilium</keyword>
<evidence type="ECO:0000313" key="11">
    <source>
        <dbReference type="EMBL" id="OAT59352.1"/>
    </source>
</evidence>
<dbReference type="SUPFAM" id="SSF160527">
    <property type="entry name" value="V-type ATPase subunit E-like"/>
    <property type="match status" value="1"/>
</dbReference>
<dbReference type="GO" id="GO:0009288">
    <property type="term" value="C:bacterial-type flagellum"/>
    <property type="evidence" value="ECO:0007669"/>
    <property type="project" value="InterPro"/>
</dbReference>
<evidence type="ECO:0000256" key="7">
    <source>
        <dbReference type="ARBA" id="ARBA00022795"/>
    </source>
</evidence>
<dbReference type="EMBL" id="LXEX01000028">
    <property type="protein sequence ID" value="OAT59352.1"/>
    <property type="molecule type" value="Genomic_DNA"/>
</dbReference>
<dbReference type="GO" id="GO:0015031">
    <property type="term" value="P:protein transport"/>
    <property type="evidence" value="ECO:0007669"/>
    <property type="project" value="UniProtKB-KW"/>
</dbReference>
<dbReference type="AlphaFoldDB" id="A0AA91EJT7"/>
<evidence type="ECO:0000256" key="3">
    <source>
        <dbReference type="ARBA" id="ARBA00006602"/>
    </source>
</evidence>
<evidence type="ECO:0000313" key="12">
    <source>
        <dbReference type="Proteomes" id="UP000078431"/>
    </source>
</evidence>
<dbReference type="InterPro" id="IPR051472">
    <property type="entry name" value="T3SS_Stator/FliH"/>
</dbReference>
<protein>
    <recommendedName>
        <fullName evidence="4">Flagellar assembly protein FliH</fullName>
    </recommendedName>
</protein>
<comment type="similarity">
    <text evidence="3">Belongs to the FliH family.</text>
</comment>
<keyword evidence="7" id="KW-1005">Bacterial flagellum biogenesis</keyword>
<dbReference type="GO" id="GO:0044781">
    <property type="term" value="P:bacterial-type flagellum organization"/>
    <property type="evidence" value="ECO:0007669"/>
    <property type="project" value="UniProtKB-KW"/>
</dbReference>
<keyword evidence="11" id="KW-0966">Cell projection</keyword>
<dbReference type="PANTHER" id="PTHR34982:SF1">
    <property type="entry name" value="FLAGELLAR ASSEMBLY PROTEIN FLIH"/>
    <property type="match status" value="1"/>
</dbReference>
<dbReference type="InterPro" id="IPR000563">
    <property type="entry name" value="Flag_FliH"/>
</dbReference>
<keyword evidence="11" id="KW-0282">Flagellum</keyword>
<keyword evidence="5" id="KW-0813">Transport</keyword>
<dbReference type="InterPro" id="IPR018035">
    <property type="entry name" value="Flagellar_FliH/T3SS_HrpE"/>
</dbReference>
<sequence>MSDKTLQWKSWQPQDLLNDFNPVELTVAEPIAPESNYQSDELLQAELARIRQQAEQKGFAQGQARGLEEGKQQGYQEGLALGKKEGLAQALQQQNQTVTRMTNLFETFKTALDNLDSVIPSRLVQLSLSAARSIVGKTIAYDNTILLEKIKQLLKEESLLKGEVQLWVSEDDLALVAEHLRSTLDSLGWELRGDDDILPGGCRITSVEGEIDATVTTRWEELCQITREDYL</sequence>
<keyword evidence="9" id="KW-1006">Bacterial flagellum protein export</keyword>
<dbReference type="RefSeq" id="WP_064645392.1">
    <property type="nucleotide sequence ID" value="NZ_LXEX01000028.1"/>
</dbReference>
<evidence type="ECO:0000256" key="1">
    <source>
        <dbReference type="ARBA" id="ARBA00003041"/>
    </source>
</evidence>
<accession>A0AA91EJT7</accession>
<evidence type="ECO:0000256" key="8">
    <source>
        <dbReference type="ARBA" id="ARBA00022927"/>
    </source>
</evidence>
<evidence type="ECO:0000256" key="5">
    <source>
        <dbReference type="ARBA" id="ARBA00022448"/>
    </source>
</evidence>
<comment type="function">
    <text evidence="1">Needed for flagellar regrowth and assembly.</text>
</comment>
<feature type="domain" description="Flagellar assembly protein FliH/Type III secretion system HrpE" evidence="10">
    <location>
        <begin position="96"/>
        <end position="222"/>
    </location>
</feature>
<dbReference type="GO" id="GO:0003774">
    <property type="term" value="F:cytoskeletal motor activity"/>
    <property type="evidence" value="ECO:0007669"/>
    <property type="project" value="InterPro"/>
</dbReference>
<dbReference type="GO" id="GO:0005829">
    <property type="term" value="C:cytosol"/>
    <property type="evidence" value="ECO:0007669"/>
    <property type="project" value="TreeGrafter"/>
</dbReference>
<dbReference type="PANTHER" id="PTHR34982">
    <property type="entry name" value="YOP PROTEINS TRANSLOCATION PROTEIN L"/>
    <property type="match status" value="1"/>
</dbReference>
<dbReference type="PRINTS" id="PR01003">
    <property type="entry name" value="FLGFLIH"/>
</dbReference>
<comment type="subcellular location">
    <subcellularLocation>
        <location evidence="2">Cytoplasm</location>
    </subcellularLocation>
</comment>
<gene>
    <name evidence="11" type="ORF">M993_01905</name>
</gene>
<reference evidence="11 12" key="1">
    <citation type="submission" date="2016-04" db="EMBL/GenBank/DDBJ databases">
        <title>ATOL: Assembling a taxonomically balanced genome-scale reconstruction of the evolutionary history of the Enterobacteriaceae.</title>
        <authorList>
            <person name="Plunkett G.III."/>
            <person name="Neeno-Eckwall E.C."/>
            <person name="Glasner J.D."/>
            <person name="Perna N.T."/>
        </authorList>
    </citation>
    <scope>NUCLEOTIDE SEQUENCE [LARGE SCALE GENOMIC DNA]</scope>
    <source>
        <strain evidence="11 12">ATCC 12841</strain>
    </source>
</reference>
<keyword evidence="12" id="KW-1185">Reference proteome</keyword>
<organism evidence="11 12">
    <name type="scientific">Obesumbacterium proteus ATCC 12841</name>
    <dbReference type="NCBI Taxonomy" id="1354268"/>
    <lineage>
        <taxon>Bacteria</taxon>
        <taxon>Pseudomonadati</taxon>
        <taxon>Pseudomonadota</taxon>
        <taxon>Gammaproteobacteria</taxon>
        <taxon>Enterobacterales</taxon>
        <taxon>Hafniaceae</taxon>
        <taxon>Obesumbacterium</taxon>
    </lineage>
</organism>
<keyword evidence="6" id="KW-0963">Cytoplasm</keyword>
<keyword evidence="8" id="KW-0653">Protein transport</keyword>
<proteinExistence type="inferred from homology"/>
<name>A0AA91EJT7_9GAMM</name>
<dbReference type="Pfam" id="PF02108">
    <property type="entry name" value="FliH"/>
    <property type="match status" value="1"/>
</dbReference>
<dbReference type="Proteomes" id="UP000078431">
    <property type="component" value="Unassembled WGS sequence"/>
</dbReference>
<evidence type="ECO:0000256" key="6">
    <source>
        <dbReference type="ARBA" id="ARBA00022490"/>
    </source>
</evidence>
<comment type="caution">
    <text evidence="11">The sequence shown here is derived from an EMBL/GenBank/DDBJ whole genome shotgun (WGS) entry which is preliminary data.</text>
</comment>
<evidence type="ECO:0000259" key="10">
    <source>
        <dbReference type="Pfam" id="PF02108"/>
    </source>
</evidence>
<dbReference type="GO" id="GO:0071973">
    <property type="term" value="P:bacterial-type flagellum-dependent cell motility"/>
    <property type="evidence" value="ECO:0007669"/>
    <property type="project" value="InterPro"/>
</dbReference>